<keyword evidence="1" id="KW-0175">Coiled coil</keyword>
<dbReference type="AlphaFoldDB" id="A0A699J7R5"/>
<comment type="caution">
    <text evidence="2">The sequence shown here is derived from an EMBL/GenBank/DDBJ whole genome shotgun (WGS) entry which is preliminary data.</text>
</comment>
<organism evidence="2">
    <name type="scientific">Tanacetum cinerariifolium</name>
    <name type="common">Dalmatian daisy</name>
    <name type="synonym">Chrysanthemum cinerariifolium</name>
    <dbReference type="NCBI Taxonomy" id="118510"/>
    <lineage>
        <taxon>Eukaryota</taxon>
        <taxon>Viridiplantae</taxon>
        <taxon>Streptophyta</taxon>
        <taxon>Embryophyta</taxon>
        <taxon>Tracheophyta</taxon>
        <taxon>Spermatophyta</taxon>
        <taxon>Magnoliopsida</taxon>
        <taxon>eudicotyledons</taxon>
        <taxon>Gunneridae</taxon>
        <taxon>Pentapetalae</taxon>
        <taxon>asterids</taxon>
        <taxon>campanulids</taxon>
        <taxon>Asterales</taxon>
        <taxon>Asteraceae</taxon>
        <taxon>Asteroideae</taxon>
        <taxon>Anthemideae</taxon>
        <taxon>Anthemidinae</taxon>
        <taxon>Tanacetum</taxon>
    </lineage>
</organism>
<evidence type="ECO:0000313" key="2">
    <source>
        <dbReference type="EMBL" id="GFA17979.1"/>
    </source>
</evidence>
<accession>A0A699J7R5</accession>
<evidence type="ECO:0000256" key="1">
    <source>
        <dbReference type="SAM" id="Coils"/>
    </source>
</evidence>
<feature type="coiled-coil region" evidence="1">
    <location>
        <begin position="25"/>
        <end position="52"/>
    </location>
</feature>
<reference evidence="2" key="1">
    <citation type="journal article" date="2019" name="Sci. Rep.">
        <title>Draft genome of Tanacetum cinerariifolium, the natural source of mosquito coil.</title>
        <authorList>
            <person name="Yamashiro T."/>
            <person name="Shiraishi A."/>
            <person name="Satake H."/>
            <person name="Nakayama K."/>
        </authorList>
    </citation>
    <scope>NUCLEOTIDE SEQUENCE</scope>
</reference>
<protein>
    <submittedName>
        <fullName evidence="2">Uncharacterized protein</fullName>
    </submittedName>
</protein>
<gene>
    <name evidence="2" type="ORF">Tci_589951</name>
</gene>
<dbReference type="EMBL" id="BKCJ010381351">
    <property type="protein sequence ID" value="GFA17979.1"/>
    <property type="molecule type" value="Genomic_DNA"/>
</dbReference>
<proteinExistence type="predicted"/>
<name>A0A699J7R5_TANCI</name>
<sequence>MIFHESPTKNNKFLIKSINNKSIEITDLQAQLQEKSITVNELKQLLATLKGKIQMTLCETSDVDSRIQKIKDENVSLTFHVSSLIKEREHIKLEYKKLYDSVKQTRAQNKRTTDSLQQRLNDQILKNAKLRAQLQAKFFEPQLNQNGTSVNTKFEKPSTSGTEIYSVTLFLKLQFIHKVVEKNDLSKTVTSHLHTKKIIIEKCTKVLASSLLKIKSKPINAYFKNNRAVHQDYLRVIKEHVETLQEILTEARALKLLDEHIGHASKFAEQIQELLVYVNASCHFTENGNEK</sequence>